<dbReference type="PANTHER" id="PTHR46401">
    <property type="entry name" value="GLYCOSYLTRANSFERASE WBBK-RELATED"/>
    <property type="match status" value="1"/>
</dbReference>
<dbReference type="PANTHER" id="PTHR46401:SF2">
    <property type="entry name" value="GLYCOSYLTRANSFERASE WBBK-RELATED"/>
    <property type="match status" value="1"/>
</dbReference>
<evidence type="ECO:0000313" key="2">
    <source>
        <dbReference type="EMBL" id="AWV98044.1"/>
    </source>
</evidence>
<dbReference type="KEGG" id="als:DJ013_07610"/>
<dbReference type="Proteomes" id="UP000249873">
    <property type="component" value="Chromosome"/>
</dbReference>
<dbReference type="SUPFAM" id="SSF53756">
    <property type="entry name" value="UDP-Glycosyltransferase/glycogen phosphorylase"/>
    <property type="match status" value="1"/>
</dbReference>
<dbReference type="CDD" id="cd03809">
    <property type="entry name" value="GT4_MtfB-like"/>
    <property type="match status" value="1"/>
</dbReference>
<keyword evidence="3" id="KW-1185">Reference proteome</keyword>
<dbReference type="Pfam" id="PF13692">
    <property type="entry name" value="Glyco_trans_1_4"/>
    <property type="match status" value="1"/>
</dbReference>
<evidence type="ECO:0000313" key="3">
    <source>
        <dbReference type="Proteomes" id="UP000249873"/>
    </source>
</evidence>
<name>A0A2Z4GA66_9BACT</name>
<keyword evidence="1 2" id="KW-0808">Transferase</keyword>
<accession>A0A2Z4GA66</accession>
<dbReference type="OrthoDB" id="9801609at2"/>
<organism evidence="2 3">
    <name type="scientific">Arcticibacterium luteifluviistationis</name>
    <dbReference type="NCBI Taxonomy" id="1784714"/>
    <lineage>
        <taxon>Bacteria</taxon>
        <taxon>Pseudomonadati</taxon>
        <taxon>Bacteroidota</taxon>
        <taxon>Cytophagia</taxon>
        <taxon>Cytophagales</taxon>
        <taxon>Leadbetterellaceae</taxon>
        <taxon>Arcticibacterium</taxon>
    </lineage>
</organism>
<proteinExistence type="predicted"/>
<reference evidence="2 3" key="1">
    <citation type="submission" date="2018-05" db="EMBL/GenBank/DDBJ databases">
        <title>Complete genome sequence of Arcticibacterium luteifluviistationis SM1504T, a cytophagaceae bacterium isolated from Arctic surface seawater.</title>
        <authorList>
            <person name="Li Y."/>
            <person name="Qin Q.-L."/>
        </authorList>
    </citation>
    <scope>NUCLEOTIDE SEQUENCE [LARGE SCALE GENOMIC DNA]</scope>
    <source>
        <strain evidence="2 3">SM1504</strain>
    </source>
</reference>
<sequence length="391" mass="45224">MKLIFDLTKTQPINGAKFHGGGKYGEIVFKALIKKSPNIIAYYNSKNWLNPLIKSACSDYNILMIDCNNLTLKTAAKEHKAVIYSPILEKDISIIGEDITYIATIHGLRVLEMPFDKYKVAYKETKFSFPYHFHYQWKAKSEFNSARERYRKILKQNNLHFITVSEHSKGSLLSFIPSLKEEQLQVFYSPSTIESSLATSIEKNREKYYLLVSGNRWIKNSIRALKAFDEIFSERPNFEGKVIVTGIKQPKILQKQIKNHSRFEFLDYVEESMLRSLYRDAYLFVYPSLNEGFGYPPLEAMAQGTPVIASAIASIPEVCGEAALYFNPLITSEIKMRILQMENENTRKRFMSKALNQSNVIQKKQQEDLDRFSEYLLSFIQKNDTITKNSK</sequence>
<protein>
    <submittedName>
        <fullName evidence="2">Glycosyl transferase family 1</fullName>
    </submittedName>
</protein>
<dbReference type="AlphaFoldDB" id="A0A2Z4GA66"/>
<dbReference type="RefSeq" id="WP_111371146.1">
    <property type="nucleotide sequence ID" value="NZ_CP029480.1"/>
</dbReference>
<evidence type="ECO:0000256" key="1">
    <source>
        <dbReference type="ARBA" id="ARBA00022679"/>
    </source>
</evidence>
<dbReference type="GO" id="GO:0016757">
    <property type="term" value="F:glycosyltransferase activity"/>
    <property type="evidence" value="ECO:0007669"/>
    <property type="project" value="TreeGrafter"/>
</dbReference>
<dbReference type="Gene3D" id="3.40.50.2000">
    <property type="entry name" value="Glycogen Phosphorylase B"/>
    <property type="match status" value="1"/>
</dbReference>
<gene>
    <name evidence="2" type="ORF">DJ013_07610</name>
</gene>
<dbReference type="GO" id="GO:0009103">
    <property type="term" value="P:lipopolysaccharide biosynthetic process"/>
    <property type="evidence" value="ECO:0007669"/>
    <property type="project" value="TreeGrafter"/>
</dbReference>
<dbReference type="EMBL" id="CP029480">
    <property type="protein sequence ID" value="AWV98044.1"/>
    <property type="molecule type" value="Genomic_DNA"/>
</dbReference>